<feature type="domain" description="SET" evidence="2">
    <location>
        <begin position="130"/>
        <end position="299"/>
    </location>
</feature>
<dbReference type="Gene3D" id="2.170.270.10">
    <property type="entry name" value="SET domain"/>
    <property type="match status" value="1"/>
</dbReference>
<dbReference type="InterPro" id="IPR001214">
    <property type="entry name" value="SET_dom"/>
</dbReference>
<dbReference type="InterPro" id="IPR046341">
    <property type="entry name" value="SET_dom_sf"/>
</dbReference>
<sequence length="446" mass="50398">MKRLILKKSKANARRGKVAKNEGAEPTAETHRLVYDLSEQSKEIGGLKRGTASVEGYKPVGPELQIRDADRTDYEESQWLMTSQPSQFMGARLEDNPDGWTECYISGRAKRKILETPGFPESLPRPTQPDCFRVVDIPGKGRGIVATKDIKWGNLIFAERALIITPVGLPSGSDTEIPKHFTNAQREQVFMMDIEHGLDILVKRMPEENQKAFMELWNCHTEDGSGPLLGICRTNGLALQDYYEPKKAGRYCGTFKVISRFNHSCGPNIDHNWDSPTFSMHLRATRDIKEGEELCISYIPDLLEPAASRQRGLRAYGFVCACERCSTAAVSDARSKKIKEITEPGFMAMLVHGSDVMLKQSIDRVRRGIQLMEEEGLQSQYEYGQLLSKMSQACGSFLDDEEGEQRYKKMYMNHRLATKSGRNEEMQMDEMASAMLEQMVKLNMEA</sequence>
<dbReference type="SUPFAM" id="SSF82199">
    <property type="entry name" value="SET domain"/>
    <property type="match status" value="1"/>
</dbReference>
<organism evidence="3 4">
    <name type="scientific">Moniliophthora roreri (strain MCA 2997)</name>
    <name type="common">Cocoa frosty pod rot fungus</name>
    <name type="synonym">Crinipellis roreri</name>
    <dbReference type="NCBI Taxonomy" id="1381753"/>
    <lineage>
        <taxon>Eukaryota</taxon>
        <taxon>Fungi</taxon>
        <taxon>Dikarya</taxon>
        <taxon>Basidiomycota</taxon>
        <taxon>Agaricomycotina</taxon>
        <taxon>Agaricomycetes</taxon>
        <taxon>Agaricomycetidae</taxon>
        <taxon>Agaricales</taxon>
        <taxon>Marasmiineae</taxon>
        <taxon>Marasmiaceae</taxon>
        <taxon>Moniliophthora</taxon>
    </lineage>
</organism>
<feature type="region of interest" description="Disordered" evidence="1">
    <location>
        <begin position="1"/>
        <end position="29"/>
    </location>
</feature>
<dbReference type="SMART" id="SM00317">
    <property type="entry name" value="SET"/>
    <property type="match status" value="1"/>
</dbReference>
<dbReference type="Pfam" id="PF00856">
    <property type="entry name" value="SET"/>
    <property type="match status" value="1"/>
</dbReference>
<dbReference type="AlphaFoldDB" id="V2XMT0"/>
<evidence type="ECO:0000259" key="2">
    <source>
        <dbReference type="PROSITE" id="PS50280"/>
    </source>
</evidence>
<evidence type="ECO:0000256" key="1">
    <source>
        <dbReference type="SAM" id="MobiDB-lite"/>
    </source>
</evidence>
<dbReference type="KEGG" id="mrr:Moror_1049"/>
<feature type="compositionally biased region" description="Basic and acidic residues" evidence="1">
    <location>
        <begin position="19"/>
        <end position="29"/>
    </location>
</feature>
<feature type="compositionally biased region" description="Basic residues" evidence="1">
    <location>
        <begin position="1"/>
        <end position="18"/>
    </location>
</feature>
<name>V2XMT0_MONRO</name>
<dbReference type="EMBL" id="AWSO01000152">
    <property type="protein sequence ID" value="ESK94126.1"/>
    <property type="molecule type" value="Genomic_DNA"/>
</dbReference>
<dbReference type="OrthoDB" id="5945798at2759"/>
<dbReference type="Proteomes" id="UP000017559">
    <property type="component" value="Unassembled WGS sequence"/>
</dbReference>
<evidence type="ECO:0000313" key="4">
    <source>
        <dbReference type="Proteomes" id="UP000017559"/>
    </source>
</evidence>
<dbReference type="CDD" id="cd20071">
    <property type="entry name" value="SET_SMYD"/>
    <property type="match status" value="1"/>
</dbReference>
<dbReference type="PROSITE" id="PS50280">
    <property type="entry name" value="SET"/>
    <property type="match status" value="1"/>
</dbReference>
<dbReference type="PANTHER" id="PTHR47332:SF4">
    <property type="entry name" value="SET DOMAIN-CONTAINING PROTEIN 5"/>
    <property type="match status" value="1"/>
</dbReference>
<keyword evidence="4" id="KW-1185">Reference proteome</keyword>
<accession>V2XMT0</accession>
<dbReference type="HOGENOM" id="CLU_028281_2_0_1"/>
<evidence type="ECO:0000313" key="3">
    <source>
        <dbReference type="EMBL" id="ESK94126.1"/>
    </source>
</evidence>
<proteinExistence type="predicted"/>
<reference evidence="3 4" key="1">
    <citation type="journal article" date="2014" name="BMC Genomics">
        <title>Genome and secretome analysis of the hemibiotrophic fungal pathogen, Moniliophthora roreri, which causes frosty pod rot disease of cacao: mechanisms of the biotrophic and necrotrophic phases.</title>
        <authorList>
            <person name="Meinhardt L.W."/>
            <person name="Costa G.G.L."/>
            <person name="Thomazella D.P.T."/>
            <person name="Teixeira P.J.P.L."/>
            <person name="Carazzolle M.F."/>
            <person name="Schuster S.C."/>
            <person name="Carlson J.E."/>
            <person name="Guiltinan M.J."/>
            <person name="Mieczkowski P."/>
            <person name="Farmer A."/>
            <person name="Ramaraj T."/>
            <person name="Crozier J."/>
            <person name="Davis R.E."/>
            <person name="Shao J."/>
            <person name="Melnick R.L."/>
            <person name="Pereira G.A.G."/>
            <person name="Bailey B.A."/>
        </authorList>
    </citation>
    <scope>NUCLEOTIDE SEQUENCE [LARGE SCALE GENOMIC DNA]</scope>
    <source>
        <strain evidence="3 4">MCA 2997</strain>
    </source>
</reference>
<dbReference type="PANTHER" id="PTHR47332">
    <property type="entry name" value="SET DOMAIN-CONTAINING PROTEIN 5"/>
    <property type="match status" value="1"/>
</dbReference>
<gene>
    <name evidence="3" type="ORF">Moror_1049</name>
</gene>
<protein>
    <recommendedName>
        <fullName evidence="2">SET domain-containing protein</fullName>
    </recommendedName>
</protein>
<comment type="caution">
    <text evidence="3">The sequence shown here is derived from an EMBL/GenBank/DDBJ whole genome shotgun (WGS) entry which is preliminary data.</text>
</comment>
<dbReference type="InterPro" id="IPR053185">
    <property type="entry name" value="SET_domain_protein"/>
</dbReference>